<gene>
    <name evidence="1" type="ORF">WJX72_001866</name>
</gene>
<protein>
    <submittedName>
        <fullName evidence="1">Uncharacterized protein</fullName>
    </submittedName>
</protein>
<sequence>MTPCDLWPYLRGRTTWIIGDSQALDFHIALECFMKEFWGLEETPMTDDQAVLDKFIAIASIAGHDVPHCEVLPEHSRICFIRANNGNDTINVAMPLLEQGLAKPEDVMVVNFGLHHREEAAYVELLQRFVQQYEQNKARFPNIIWKDTAPQHFKTQTGLHEKGLGQPPFECAPIANVSIQPDHVLTASHAGQEAVLRGSWRNELANELIRNAGMPIIEGWNETVPLWEYHRDNVLRGYECGHYCHPSASEVWVFQLYETLKAHIAPLSTHSLQQ</sequence>
<dbReference type="EMBL" id="JALJOR010000005">
    <property type="protein sequence ID" value="KAK9816555.1"/>
    <property type="molecule type" value="Genomic_DNA"/>
</dbReference>
<name>A0AAW1Q2X8_9CHLO</name>
<accession>A0AAW1Q2X8</accession>
<evidence type="ECO:0000313" key="1">
    <source>
        <dbReference type="EMBL" id="KAK9816555.1"/>
    </source>
</evidence>
<comment type="caution">
    <text evidence="1">The sequence shown here is derived from an EMBL/GenBank/DDBJ whole genome shotgun (WGS) entry which is preliminary data.</text>
</comment>
<proteinExistence type="predicted"/>
<reference evidence="1 2" key="1">
    <citation type="journal article" date="2024" name="Nat. Commun.">
        <title>Phylogenomics reveals the evolutionary origins of lichenization in chlorophyte algae.</title>
        <authorList>
            <person name="Puginier C."/>
            <person name="Libourel C."/>
            <person name="Otte J."/>
            <person name="Skaloud P."/>
            <person name="Haon M."/>
            <person name="Grisel S."/>
            <person name="Petersen M."/>
            <person name="Berrin J.G."/>
            <person name="Delaux P.M."/>
            <person name="Dal Grande F."/>
            <person name="Keller J."/>
        </authorList>
    </citation>
    <scope>NUCLEOTIDE SEQUENCE [LARGE SCALE GENOMIC DNA]</scope>
    <source>
        <strain evidence="1 2">SAG 2043</strain>
    </source>
</reference>
<evidence type="ECO:0000313" key="2">
    <source>
        <dbReference type="Proteomes" id="UP001489004"/>
    </source>
</evidence>
<dbReference type="Proteomes" id="UP001489004">
    <property type="component" value="Unassembled WGS sequence"/>
</dbReference>
<dbReference type="AlphaFoldDB" id="A0AAW1Q2X8"/>
<keyword evidence="2" id="KW-1185">Reference proteome</keyword>
<organism evidence="1 2">
    <name type="scientific">[Myrmecia] bisecta</name>
    <dbReference type="NCBI Taxonomy" id="41462"/>
    <lineage>
        <taxon>Eukaryota</taxon>
        <taxon>Viridiplantae</taxon>
        <taxon>Chlorophyta</taxon>
        <taxon>core chlorophytes</taxon>
        <taxon>Trebouxiophyceae</taxon>
        <taxon>Trebouxiales</taxon>
        <taxon>Trebouxiaceae</taxon>
        <taxon>Myrmecia</taxon>
    </lineage>
</organism>